<evidence type="ECO:0000256" key="1">
    <source>
        <dbReference type="SAM" id="MobiDB-lite"/>
    </source>
</evidence>
<evidence type="ECO:0000313" key="2">
    <source>
        <dbReference type="EMBL" id="KAG5375913.1"/>
    </source>
</evidence>
<feature type="region of interest" description="Disordered" evidence="1">
    <location>
        <begin position="254"/>
        <end position="340"/>
    </location>
</feature>
<name>A0ABQ7KS81_BRACM</name>
<comment type="caution">
    <text evidence="2">The sequence shown here is derived from an EMBL/GenBank/DDBJ whole genome shotgun (WGS) entry which is preliminary data.</text>
</comment>
<dbReference type="EMBL" id="JADBGQ010000010">
    <property type="protein sequence ID" value="KAG5375913.1"/>
    <property type="molecule type" value="Genomic_DNA"/>
</dbReference>
<feature type="compositionally biased region" description="Acidic residues" evidence="1">
    <location>
        <begin position="290"/>
        <end position="299"/>
    </location>
</feature>
<reference evidence="2 3" key="1">
    <citation type="submission" date="2021-03" db="EMBL/GenBank/DDBJ databases">
        <authorList>
            <person name="King G.J."/>
            <person name="Bancroft I."/>
            <person name="Baten A."/>
            <person name="Bloomfield J."/>
            <person name="Borpatragohain P."/>
            <person name="He Z."/>
            <person name="Irish N."/>
            <person name="Irwin J."/>
            <person name="Liu K."/>
            <person name="Mauleon R.P."/>
            <person name="Moore J."/>
            <person name="Morris R."/>
            <person name="Ostergaard L."/>
            <person name="Wang B."/>
            <person name="Wells R."/>
        </authorList>
    </citation>
    <scope>NUCLEOTIDE SEQUENCE [LARGE SCALE GENOMIC DNA]</scope>
    <source>
        <strain evidence="2">R-o-18</strain>
        <tissue evidence="2">Leaf</tissue>
    </source>
</reference>
<keyword evidence="3" id="KW-1185">Reference proteome</keyword>
<proteinExistence type="predicted"/>
<accession>A0ABQ7KS81</accession>
<organism evidence="2 3">
    <name type="scientific">Brassica rapa subsp. trilocularis</name>
    <dbReference type="NCBI Taxonomy" id="1813537"/>
    <lineage>
        <taxon>Eukaryota</taxon>
        <taxon>Viridiplantae</taxon>
        <taxon>Streptophyta</taxon>
        <taxon>Embryophyta</taxon>
        <taxon>Tracheophyta</taxon>
        <taxon>Spermatophyta</taxon>
        <taxon>Magnoliopsida</taxon>
        <taxon>eudicotyledons</taxon>
        <taxon>Gunneridae</taxon>
        <taxon>Pentapetalae</taxon>
        <taxon>rosids</taxon>
        <taxon>malvids</taxon>
        <taxon>Brassicales</taxon>
        <taxon>Brassicaceae</taxon>
        <taxon>Brassiceae</taxon>
        <taxon>Brassica</taxon>
    </lineage>
</organism>
<evidence type="ECO:0000313" key="3">
    <source>
        <dbReference type="Proteomes" id="UP000823674"/>
    </source>
</evidence>
<dbReference type="Proteomes" id="UP000823674">
    <property type="component" value="Chromosome A10"/>
</dbReference>
<sequence>MSKRQEHPYLIFFSTIGFSPCPRVTVISLSPSSLSLTVNFRRLSHRLVLVSLSPSISLSPSTSGDEIDSKSPRCQLIYETSSADLLCLHRDSTRASTITEVLEVEKKNNGVVTTVYGFSEEFKHLVNPTHPHDKDFESVIQLSTRIQCVENRLGTRICGCFLTTEDIGRQSRTEDKDEQTQYQEEQQVEADAEFGDGLRKNKKNKWKLIQKLRSPCKLKGRNEEEEIRNKSIRRIKRKEKMKRMRKLRRNFKMKMADGYESPCNYDDTKGAPNDENEEEENSGGKRNATDDENDEEEISDTQQLTEVNILRENENTEKITPDKDTEKNDVIYSNIHYSKL</sequence>
<feature type="compositionally biased region" description="Basic and acidic residues" evidence="1">
    <location>
        <begin position="309"/>
        <end position="329"/>
    </location>
</feature>
<gene>
    <name evidence="2" type="primary">A10g504750.1_BraROA</name>
    <name evidence="2" type="ORF">IGI04_040509</name>
</gene>
<protein>
    <submittedName>
        <fullName evidence="2">Uncharacterized protein</fullName>
    </submittedName>
</protein>